<accession>A0ABZ1UKH5</accession>
<reference evidence="2 3" key="1">
    <citation type="journal article" date="2019" name="Int. J. Syst. Evol. Microbiol.">
        <title>The Draft Whole-Genome Sequence of the Antibiotic Producer Empedobacter haloabium ATCC 31962 Provides Indications for Its Taxonomic Reclassification.</title>
        <authorList>
            <person name="Miess H."/>
            <person name="Arlt P."/>
            <person name="Apel A.K."/>
            <person name="Weber T."/>
            <person name="Nieselt K."/>
            <person name="Hanssen F."/>
            <person name="Czemmel S."/>
            <person name="Nahnsen S."/>
            <person name="Gross H."/>
        </authorList>
    </citation>
    <scope>NUCLEOTIDE SEQUENCE [LARGE SCALE GENOMIC DNA]</scope>
    <source>
        <strain evidence="2 3">ATCC 31962</strain>
    </source>
</reference>
<dbReference type="Pfam" id="PF05545">
    <property type="entry name" value="FixQ"/>
    <property type="match status" value="1"/>
</dbReference>
<proteinExistence type="predicted"/>
<evidence type="ECO:0000256" key="1">
    <source>
        <dbReference type="SAM" id="Phobius"/>
    </source>
</evidence>
<organism evidence="2 3">
    <name type="scientific">[Empedobacter] haloabium</name>
    <dbReference type="NCBI Taxonomy" id="592317"/>
    <lineage>
        <taxon>Bacteria</taxon>
        <taxon>Pseudomonadati</taxon>
        <taxon>Pseudomonadota</taxon>
        <taxon>Betaproteobacteria</taxon>
        <taxon>Burkholderiales</taxon>
        <taxon>Oxalobacteraceae</taxon>
        <taxon>Telluria group</taxon>
        <taxon>Telluria group incertae sedis</taxon>
    </lineage>
</organism>
<keyword evidence="1" id="KW-0472">Membrane</keyword>
<dbReference type="InterPro" id="IPR008621">
    <property type="entry name" value="Cbb3-typ_cyt_oxidase_comp"/>
</dbReference>
<evidence type="ECO:0000313" key="2">
    <source>
        <dbReference type="EMBL" id="WUR13247.1"/>
    </source>
</evidence>
<dbReference type="Proteomes" id="UP000321323">
    <property type="component" value="Chromosome"/>
</dbReference>
<dbReference type="EMBL" id="CP136508">
    <property type="protein sequence ID" value="WUR13247.1"/>
    <property type="molecule type" value="Genomic_DNA"/>
</dbReference>
<keyword evidence="1" id="KW-0812">Transmembrane</keyword>
<keyword evidence="3" id="KW-1185">Reference proteome</keyword>
<sequence>MAIEHIFDSASSVMTVVSFITFAGIWAWAWSKRKQADFTEAAQLPFADEEKQDV</sequence>
<gene>
    <name evidence="2" type="ORF">E7V67_026790</name>
</gene>
<protein>
    <submittedName>
        <fullName evidence="2">Cbb3-type cytochrome c oxidase subunit 3</fullName>
    </submittedName>
</protein>
<feature type="transmembrane region" description="Helical" evidence="1">
    <location>
        <begin position="12"/>
        <end position="30"/>
    </location>
</feature>
<keyword evidence="1" id="KW-1133">Transmembrane helix</keyword>
<name>A0ABZ1UKH5_9BURK</name>
<evidence type="ECO:0000313" key="3">
    <source>
        <dbReference type="Proteomes" id="UP000321323"/>
    </source>
</evidence>